<evidence type="ECO:0000313" key="9">
    <source>
        <dbReference type="Proteomes" id="UP000193648"/>
    </source>
</evidence>
<dbReference type="Proteomes" id="UP000193648">
    <property type="component" value="Unassembled WGS sequence"/>
</dbReference>
<evidence type="ECO:0000256" key="5">
    <source>
        <dbReference type="ARBA" id="ARBA00023180"/>
    </source>
</evidence>
<comment type="caution">
    <text evidence="8">The sequence shown here is derived from an EMBL/GenBank/DDBJ whole genome shotgun (WGS) entry which is preliminary data.</text>
</comment>
<keyword evidence="1" id="KW-0147">Chitin-binding</keyword>
<proteinExistence type="predicted"/>
<keyword evidence="6" id="KW-0812">Transmembrane</keyword>
<feature type="transmembrane region" description="Helical" evidence="6">
    <location>
        <begin position="21"/>
        <end position="42"/>
    </location>
</feature>
<dbReference type="OrthoDB" id="2304619at2759"/>
<keyword evidence="2" id="KW-0732">Signal</keyword>
<dbReference type="Gene3D" id="2.170.140.10">
    <property type="entry name" value="Chitin binding domain"/>
    <property type="match status" value="1"/>
</dbReference>
<dbReference type="GeneID" id="33569628"/>
<dbReference type="InterPro" id="IPR036508">
    <property type="entry name" value="Chitin-bd_dom_sf"/>
</dbReference>
<dbReference type="PANTHER" id="PTHR23301:SF0">
    <property type="entry name" value="CHITIN-BINDING TYPE-2 DOMAIN-CONTAINING PROTEIN-RELATED"/>
    <property type="match status" value="1"/>
</dbReference>
<gene>
    <name evidence="8" type="ORF">BCR41DRAFT_386374</name>
</gene>
<sequence>MKVIKFCSTNIKACNWTLLKYVIPMAAIATVVLAAGAARPFVTVVDRPFVTVVDRPFVTVAAGADPVLEPKGKSALDFQCPVPHGFFKNPKDCRTYYQCIWGTTHLRECPIHLHWDDNIKRCGNPEHAGCD</sequence>
<evidence type="ECO:0000256" key="1">
    <source>
        <dbReference type="ARBA" id="ARBA00022669"/>
    </source>
</evidence>
<accession>A0A1Y2GNT9</accession>
<keyword evidence="5" id="KW-0325">Glycoprotein</keyword>
<keyword evidence="3" id="KW-0677">Repeat</keyword>
<keyword evidence="9" id="KW-1185">Reference proteome</keyword>
<dbReference type="GO" id="GO:0005576">
    <property type="term" value="C:extracellular region"/>
    <property type="evidence" value="ECO:0007669"/>
    <property type="project" value="InterPro"/>
</dbReference>
<dbReference type="Pfam" id="PF01607">
    <property type="entry name" value="CBM_14"/>
    <property type="match status" value="1"/>
</dbReference>
<dbReference type="SMART" id="SM00494">
    <property type="entry name" value="ChtBD2"/>
    <property type="match status" value="1"/>
</dbReference>
<evidence type="ECO:0000313" key="8">
    <source>
        <dbReference type="EMBL" id="ORZ16832.1"/>
    </source>
</evidence>
<dbReference type="AlphaFoldDB" id="A0A1Y2GNT9"/>
<evidence type="ECO:0000256" key="6">
    <source>
        <dbReference type="SAM" id="Phobius"/>
    </source>
</evidence>
<evidence type="ECO:0000256" key="2">
    <source>
        <dbReference type="ARBA" id="ARBA00022729"/>
    </source>
</evidence>
<dbReference type="InterPro" id="IPR051940">
    <property type="entry name" value="Chitin_bind-dev_reg"/>
</dbReference>
<name>A0A1Y2GNT9_9FUNG</name>
<evidence type="ECO:0000259" key="7">
    <source>
        <dbReference type="PROSITE" id="PS50940"/>
    </source>
</evidence>
<dbReference type="InParanoid" id="A0A1Y2GNT9"/>
<dbReference type="PANTHER" id="PTHR23301">
    <property type="entry name" value="CHITIN BINDING PERITROPHIN-A"/>
    <property type="match status" value="1"/>
</dbReference>
<dbReference type="GO" id="GO:0008061">
    <property type="term" value="F:chitin binding"/>
    <property type="evidence" value="ECO:0007669"/>
    <property type="project" value="UniProtKB-KW"/>
</dbReference>
<dbReference type="EMBL" id="MCFF01000017">
    <property type="protein sequence ID" value="ORZ16832.1"/>
    <property type="molecule type" value="Genomic_DNA"/>
</dbReference>
<feature type="domain" description="Chitin-binding type-2" evidence="7">
    <location>
        <begin position="77"/>
        <end position="131"/>
    </location>
</feature>
<keyword evidence="6" id="KW-0472">Membrane</keyword>
<evidence type="ECO:0000256" key="4">
    <source>
        <dbReference type="ARBA" id="ARBA00023157"/>
    </source>
</evidence>
<evidence type="ECO:0000256" key="3">
    <source>
        <dbReference type="ARBA" id="ARBA00022737"/>
    </source>
</evidence>
<dbReference type="PROSITE" id="PS50940">
    <property type="entry name" value="CHIT_BIND_II"/>
    <property type="match status" value="1"/>
</dbReference>
<dbReference type="InterPro" id="IPR002557">
    <property type="entry name" value="Chitin-bd_dom"/>
</dbReference>
<reference evidence="8 9" key="1">
    <citation type="submission" date="2016-07" db="EMBL/GenBank/DDBJ databases">
        <title>Pervasive Adenine N6-methylation of Active Genes in Fungi.</title>
        <authorList>
            <consortium name="DOE Joint Genome Institute"/>
            <person name="Mondo S.J."/>
            <person name="Dannebaum R.O."/>
            <person name="Kuo R.C."/>
            <person name="Labutti K."/>
            <person name="Haridas S."/>
            <person name="Kuo A."/>
            <person name="Salamov A."/>
            <person name="Ahrendt S.R."/>
            <person name="Lipzen A."/>
            <person name="Sullivan W."/>
            <person name="Andreopoulos W.B."/>
            <person name="Clum A."/>
            <person name="Lindquist E."/>
            <person name="Daum C."/>
            <person name="Ramamoorthy G.K."/>
            <person name="Gryganskyi A."/>
            <person name="Culley D."/>
            <person name="Magnuson J.K."/>
            <person name="James T.Y."/>
            <person name="O'Malley M.A."/>
            <person name="Stajich J.E."/>
            <person name="Spatafora J.W."/>
            <person name="Visel A."/>
            <person name="Grigoriev I.V."/>
        </authorList>
    </citation>
    <scope>NUCLEOTIDE SEQUENCE [LARGE SCALE GENOMIC DNA]</scope>
    <source>
        <strain evidence="8 9">NRRL 3116</strain>
    </source>
</reference>
<dbReference type="RefSeq" id="XP_021881767.1">
    <property type="nucleotide sequence ID" value="XM_022027785.1"/>
</dbReference>
<keyword evidence="4" id="KW-1015">Disulfide bond</keyword>
<keyword evidence="6" id="KW-1133">Transmembrane helix</keyword>
<dbReference type="SUPFAM" id="SSF57625">
    <property type="entry name" value="Invertebrate chitin-binding proteins"/>
    <property type="match status" value="1"/>
</dbReference>
<organism evidence="8 9">
    <name type="scientific">Lobosporangium transversale</name>
    <dbReference type="NCBI Taxonomy" id="64571"/>
    <lineage>
        <taxon>Eukaryota</taxon>
        <taxon>Fungi</taxon>
        <taxon>Fungi incertae sedis</taxon>
        <taxon>Mucoromycota</taxon>
        <taxon>Mortierellomycotina</taxon>
        <taxon>Mortierellomycetes</taxon>
        <taxon>Mortierellales</taxon>
        <taxon>Mortierellaceae</taxon>
        <taxon>Lobosporangium</taxon>
    </lineage>
</organism>
<protein>
    <recommendedName>
        <fullName evidence="7">Chitin-binding type-2 domain-containing protein</fullName>
    </recommendedName>
</protein>